<reference evidence="1" key="1">
    <citation type="submission" date="2014-05" db="EMBL/GenBank/DDBJ databases">
        <authorList>
            <person name="Chronopoulou M."/>
        </authorList>
    </citation>
    <scope>NUCLEOTIDE SEQUENCE</scope>
    <source>
        <tissue evidence="1">Whole organism</tissue>
    </source>
</reference>
<protein>
    <submittedName>
        <fullName evidence="1">Uncharacterized protein</fullName>
    </submittedName>
</protein>
<proteinExistence type="predicted"/>
<organism evidence="1">
    <name type="scientific">Lepeophtheirus salmonis</name>
    <name type="common">Salmon louse</name>
    <name type="synonym">Caligus salmonis</name>
    <dbReference type="NCBI Taxonomy" id="72036"/>
    <lineage>
        <taxon>Eukaryota</taxon>
        <taxon>Metazoa</taxon>
        <taxon>Ecdysozoa</taxon>
        <taxon>Arthropoda</taxon>
        <taxon>Crustacea</taxon>
        <taxon>Multicrustacea</taxon>
        <taxon>Hexanauplia</taxon>
        <taxon>Copepoda</taxon>
        <taxon>Siphonostomatoida</taxon>
        <taxon>Caligidae</taxon>
        <taxon>Lepeophtheirus</taxon>
    </lineage>
</organism>
<dbReference type="AlphaFoldDB" id="A0A0K2UTD7"/>
<evidence type="ECO:0000313" key="1">
    <source>
        <dbReference type="EMBL" id="CDW41534.1"/>
    </source>
</evidence>
<name>A0A0K2UTD7_LEPSM</name>
<accession>A0A0K2UTD7</accession>
<sequence length="59" mass="6742">MKIHPKKTTRLYKGVQLTPSLGRRFQPSKISGTCISQYIMLMFVNPYTMAQSISPLKKP</sequence>
<dbReference type="EMBL" id="HACA01024173">
    <property type="protein sequence ID" value="CDW41534.1"/>
    <property type="molecule type" value="Transcribed_RNA"/>
</dbReference>